<feature type="compositionally biased region" description="Acidic residues" evidence="1">
    <location>
        <begin position="63"/>
        <end position="74"/>
    </location>
</feature>
<gene>
    <name evidence="2" type="ORF">NDU88_011215</name>
</gene>
<keyword evidence="3" id="KW-1185">Reference proteome</keyword>
<feature type="compositionally biased region" description="Basic residues" evidence="1">
    <location>
        <begin position="94"/>
        <end position="103"/>
    </location>
</feature>
<dbReference type="EMBL" id="JANPWB010000010">
    <property type="protein sequence ID" value="KAJ1144921.1"/>
    <property type="molecule type" value="Genomic_DNA"/>
</dbReference>
<name>A0AAV7QWL0_PLEWA</name>
<dbReference type="Proteomes" id="UP001066276">
    <property type="component" value="Chromosome 6"/>
</dbReference>
<feature type="compositionally biased region" description="Basic and acidic residues" evidence="1">
    <location>
        <begin position="118"/>
        <end position="130"/>
    </location>
</feature>
<feature type="region of interest" description="Disordered" evidence="1">
    <location>
        <begin position="1"/>
        <end position="130"/>
    </location>
</feature>
<feature type="compositionally biased region" description="Basic and acidic residues" evidence="1">
    <location>
        <begin position="75"/>
        <end position="93"/>
    </location>
</feature>
<organism evidence="2 3">
    <name type="scientific">Pleurodeles waltl</name>
    <name type="common">Iberian ribbed newt</name>
    <dbReference type="NCBI Taxonomy" id="8319"/>
    <lineage>
        <taxon>Eukaryota</taxon>
        <taxon>Metazoa</taxon>
        <taxon>Chordata</taxon>
        <taxon>Craniata</taxon>
        <taxon>Vertebrata</taxon>
        <taxon>Euteleostomi</taxon>
        <taxon>Amphibia</taxon>
        <taxon>Batrachia</taxon>
        <taxon>Caudata</taxon>
        <taxon>Salamandroidea</taxon>
        <taxon>Salamandridae</taxon>
        <taxon>Pleurodelinae</taxon>
        <taxon>Pleurodeles</taxon>
    </lineage>
</organism>
<comment type="caution">
    <text evidence="2">The sequence shown here is derived from an EMBL/GenBank/DDBJ whole genome shotgun (WGS) entry which is preliminary data.</text>
</comment>
<dbReference type="AlphaFoldDB" id="A0AAV7QWL0"/>
<feature type="compositionally biased region" description="Basic residues" evidence="1">
    <location>
        <begin position="1"/>
        <end position="17"/>
    </location>
</feature>
<evidence type="ECO:0000256" key="1">
    <source>
        <dbReference type="SAM" id="MobiDB-lite"/>
    </source>
</evidence>
<sequence length="130" mass="15302">MRSPRRHTPLRASHSRRTQGDQPLRTVSPLRVSGWLGPGRRSTIETTRYDHDYESSAPVPADELGENEEVEGSEEGQREESGAEEQKKEEERAKKKVKKKRSRRTEERRAQKKVKKKKSEEQKREEPRRR</sequence>
<evidence type="ECO:0000313" key="2">
    <source>
        <dbReference type="EMBL" id="KAJ1144921.1"/>
    </source>
</evidence>
<accession>A0AAV7QWL0</accession>
<evidence type="ECO:0000313" key="3">
    <source>
        <dbReference type="Proteomes" id="UP001066276"/>
    </source>
</evidence>
<proteinExistence type="predicted"/>
<reference evidence="2" key="1">
    <citation type="journal article" date="2022" name="bioRxiv">
        <title>Sequencing and chromosome-scale assembly of the giantPleurodeles waltlgenome.</title>
        <authorList>
            <person name="Brown T."/>
            <person name="Elewa A."/>
            <person name="Iarovenko S."/>
            <person name="Subramanian E."/>
            <person name="Araus A.J."/>
            <person name="Petzold A."/>
            <person name="Susuki M."/>
            <person name="Suzuki K.-i.T."/>
            <person name="Hayashi T."/>
            <person name="Toyoda A."/>
            <person name="Oliveira C."/>
            <person name="Osipova E."/>
            <person name="Leigh N.D."/>
            <person name="Simon A."/>
            <person name="Yun M.H."/>
        </authorList>
    </citation>
    <scope>NUCLEOTIDE SEQUENCE</scope>
    <source>
        <strain evidence="2">20211129_DDA</strain>
        <tissue evidence="2">Liver</tissue>
    </source>
</reference>
<protein>
    <submittedName>
        <fullName evidence="2">Uncharacterized protein</fullName>
    </submittedName>
</protein>